<sequence length="247" mass="28445">MDILSYETFYMPPFERKSVKHSQRPKCEAFIVKSTIEPHTKAKVWWTKEGHRKLEVLYNNLAVFDDNNYHRGFVNGRPMIHPSVPVSTCAGSKRPPILYRVVCEQQPCYGMKAHGHGLLNVTPLNFQSLVDKHLSWRCRDPSTSSRQQTLGRKVWQLIKALQKSGISGLQIVIFSSSGPGWDHKAQRLFHVPLLGVYFGDPDYQTLPYMQAEYLLQSHIPRESILKIIPVGGIFIMSRDRRSARERE</sequence>
<organism evidence="1 2">
    <name type="scientific">Xylaria hypoxylon</name>
    <dbReference type="NCBI Taxonomy" id="37992"/>
    <lineage>
        <taxon>Eukaryota</taxon>
        <taxon>Fungi</taxon>
        <taxon>Dikarya</taxon>
        <taxon>Ascomycota</taxon>
        <taxon>Pezizomycotina</taxon>
        <taxon>Sordariomycetes</taxon>
        <taxon>Xylariomycetidae</taxon>
        <taxon>Xylariales</taxon>
        <taxon>Xylariaceae</taxon>
        <taxon>Xylaria</taxon>
    </lineage>
</organism>
<accession>A0A4Z0Z2A9</accession>
<comment type="caution">
    <text evidence="1">The sequence shown here is derived from an EMBL/GenBank/DDBJ whole genome shotgun (WGS) entry which is preliminary data.</text>
</comment>
<protein>
    <submittedName>
        <fullName evidence="1">Uncharacterized protein</fullName>
    </submittedName>
</protein>
<name>A0A4Z0Z2A9_9PEZI</name>
<keyword evidence="2" id="KW-1185">Reference proteome</keyword>
<dbReference type="AlphaFoldDB" id="A0A4Z0Z2A9"/>
<evidence type="ECO:0000313" key="1">
    <source>
        <dbReference type="EMBL" id="TGJ82732.1"/>
    </source>
</evidence>
<evidence type="ECO:0000313" key="2">
    <source>
        <dbReference type="Proteomes" id="UP000297716"/>
    </source>
</evidence>
<gene>
    <name evidence="1" type="ORF">E0Z10_g6024</name>
</gene>
<dbReference type="OrthoDB" id="4924573at2759"/>
<dbReference type="Proteomes" id="UP000297716">
    <property type="component" value="Unassembled WGS sequence"/>
</dbReference>
<proteinExistence type="predicted"/>
<reference evidence="1 2" key="1">
    <citation type="submission" date="2019-03" db="EMBL/GenBank/DDBJ databases">
        <title>Draft genome sequence of Xylaria hypoxylon DSM 108379, a ubiquitous saprotrophic-parasitic fungi on hardwood.</title>
        <authorList>
            <person name="Buettner E."/>
            <person name="Leonhardt S."/>
            <person name="Gebauer A.M."/>
            <person name="Liers C."/>
            <person name="Hofrichter M."/>
            <person name="Kellner H."/>
        </authorList>
    </citation>
    <scope>NUCLEOTIDE SEQUENCE [LARGE SCALE GENOMIC DNA]</scope>
    <source>
        <strain evidence="1 2">DSM 108379</strain>
    </source>
</reference>
<dbReference type="EMBL" id="SKBN01000117">
    <property type="protein sequence ID" value="TGJ82732.1"/>
    <property type="molecule type" value="Genomic_DNA"/>
</dbReference>